<proteinExistence type="predicted"/>
<evidence type="ECO:0000313" key="2">
    <source>
        <dbReference type="Proteomes" id="UP000030764"/>
    </source>
</evidence>
<name>A0A085LN92_9BILA</name>
<organism evidence="1 2">
    <name type="scientific">Trichuris suis</name>
    <name type="common">pig whipworm</name>
    <dbReference type="NCBI Taxonomy" id="68888"/>
    <lineage>
        <taxon>Eukaryota</taxon>
        <taxon>Metazoa</taxon>
        <taxon>Ecdysozoa</taxon>
        <taxon>Nematoda</taxon>
        <taxon>Enoplea</taxon>
        <taxon>Dorylaimia</taxon>
        <taxon>Trichinellida</taxon>
        <taxon>Trichuridae</taxon>
        <taxon>Trichuris</taxon>
    </lineage>
</organism>
<keyword evidence="2" id="KW-1185">Reference proteome</keyword>
<sequence length="83" mass="9703">MEVGFVGLLWFGPSLFTRSYSEVKGTKKRTLQRKSSVTASRNCQRLENGRRLVAMQFGREGMVNEMYGAWFWVMQMREVEETT</sequence>
<dbReference type="Proteomes" id="UP000030764">
    <property type="component" value="Unassembled WGS sequence"/>
</dbReference>
<gene>
    <name evidence="1" type="ORF">M513_12703</name>
</gene>
<reference evidence="1 2" key="1">
    <citation type="journal article" date="2014" name="Nat. Genet.">
        <title>Genome and transcriptome of the porcine whipworm Trichuris suis.</title>
        <authorList>
            <person name="Jex A.R."/>
            <person name="Nejsum P."/>
            <person name="Schwarz E.M."/>
            <person name="Hu L."/>
            <person name="Young N.D."/>
            <person name="Hall R.S."/>
            <person name="Korhonen P.K."/>
            <person name="Liao S."/>
            <person name="Thamsborg S."/>
            <person name="Xia J."/>
            <person name="Xu P."/>
            <person name="Wang S."/>
            <person name="Scheerlinck J.P."/>
            <person name="Hofmann A."/>
            <person name="Sternberg P.W."/>
            <person name="Wang J."/>
            <person name="Gasser R.B."/>
        </authorList>
    </citation>
    <scope>NUCLEOTIDE SEQUENCE [LARGE SCALE GENOMIC DNA]</scope>
    <source>
        <strain evidence="1">DCEP-RM93M</strain>
    </source>
</reference>
<dbReference type="AlphaFoldDB" id="A0A085LN92"/>
<accession>A0A085LN92</accession>
<evidence type="ECO:0000313" key="1">
    <source>
        <dbReference type="EMBL" id="KFD46438.1"/>
    </source>
</evidence>
<protein>
    <submittedName>
        <fullName evidence="1">Uncharacterized protein</fullName>
    </submittedName>
</protein>
<dbReference type="EMBL" id="KL363372">
    <property type="protein sequence ID" value="KFD46438.1"/>
    <property type="molecule type" value="Genomic_DNA"/>
</dbReference>